<comment type="caution">
    <text evidence="1">The sequence shown here is derived from an EMBL/GenBank/DDBJ whole genome shotgun (WGS) entry which is preliminary data.</text>
</comment>
<proteinExistence type="predicted"/>
<accession>A0A4Z0MU59</accession>
<evidence type="ECO:0000313" key="1">
    <source>
        <dbReference type="EMBL" id="TGD82866.1"/>
    </source>
</evidence>
<protein>
    <submittedName>
        <fullName evidence="1">Uncharacterized protein</fullName>
    </submittedName>
</protein>
<reference evidence="1 2" key="1">
    <citation type="submission" date="2019-04" db="EMBL/GenBank/DDBJ databases">
        <authorList>
            <person name="Feng G."/>
            <person name="Zhang J."/>
            <person name="Zhu H."/>
        </authorList>
    </citation>
    <scope>NUCLEOTIDE SEQUENCE [LARGE SCALE GENOMIC DNA]</scope>
    <source>
        <strain evidence="1 2">JCM 19491</strain>
    </source>
</reference>
<sequence length="551" mass="58483">MALKRIYEAYTEVSRQDDPQNPGVYTIQYEYTYSFWDDVAKAVEAGTQPSSYMGGYAGAPPEPQAYSWPTDTPLDAYTVPTDPAAAGYVAQYAGQYVTVYHDGAGGVTYAPADVCDLAIKNIRPQAPSGPGAPGSVSFEATTSAATVTVNVHEAASGAFVLSLFQVAPGLLGTNLAPGNYALRVQDAQGCQLGISPEILFTVPTAPALVVLGCMDEEATNYNPLATEDNGTCRYAPRWVGAWSPEGVKVTVAPAGDPLPAYLSAELLAGYPVGHPLAASRPLVRVALLRATVAPSGLATFDLAPYLRAELGSLQQGARRLDLNSATAHTSDLFVGFQLLVGGASVAKGYALNSALDEVTLELLRGSDLPLSPFGKTLPVWGGYDFPVYALDEDPSGRFGLVTPRPAANDGTKDIRVVNLPCPRYGLPVAWLAPGGGFGYWVFAGNHALGDEVGEGQSYLEATTQQLRYSSRTASRQVVEASSGVFSQRALAEGLRTLRRSVQAWYQPEGPGTTWVPITLKGGSFPAYREGRNRYEATIQFTEAVPQYVQGQ</sequence>
<organism evidence="1 2">
    <name type="scientific">Hymenobacter wooponensis</name>
    <dbReference type="NCBI Taxonomy" id="1525360"/>
    <lineage>
        <taxon>Bacteria</taxon>
        <taxon>Pseudomonadati</taxon>
        <taxon>Bacteroidota</taxon>
        <taxon>Cytophagia</taxon>
        <taxon>Cytophagales</taxon>
        <taxon>Hymenobacteraceae</taxon>
        <taxon>Hymenobacter</taxon>
    </lineage>
</organism>
<dbReference type="AlphaFoldDB" id="A0A4Z0MU59"/>
<name>A0A4Z0MU59_9BACT</name>
<dbReference type="OrthoDB" id="9780455at2"/>
<gene>
    <name evidence="1" type="ORF">EU557_03540</name>
</gene>
<dbReference type="RefSeq" id="WP_135529021.1">
    <property type="nucleotide sequence ID" value="NZ_SRKZ01000001.1"/>
</dbReference>
<dbReference type="EMBL" id="SRKZ01000001">
    <property type="protein sequence ID" value="TGD82866.1"/>
    <property type="molecule type" value="Genomic_DNA"/>
</dbReference>
<keyword evidence="2" id="KW-1185">Reference proteome</keyword>
<dbReference type="Proteomes" id="UP000298284">
    <property type="component" value="Unassembled WGS sequence"/>
</dbReference>
<evidence type="ECO:0000313" key="2">
    <source>
        <dbReference type="Proteomes" id="UP000298284"/>
    </source>
</evidence>